<proteinExistence type="predicted"/>
<dbReference type="PROSITE" id="PS50994">
    <property type="entry name" value="INTEGRASE"/>
    <property type="match status" value="1"/>
</dbReference>
<comment type="caution">
    <text evidence="2">The sequence shown here is derived from an EMBL/GenBank/DDBJ whole genome shotgun (WGS) entry which is preliminary data.</text>
</comment>
<dbReference type="InParanoid" id="D6U1Y3"/>
<dbReference type="InterPro" id="IPR001584">
    <property type="entry name" value="Integrase_cat-core"/>
</dbReference>
<dbReference type="InterPro" id="IPR036397">
    <property type="entry name" value="RNaseH_sf"/>
</dbReference>
<name>D6U1Y3_KTERA</name>
<dbReference type="Pfam" id="PF00665">
    <property type="entry name" value="rve"/>
    <property type="match status" value="1"/>
</dbReference>
<evidence type="ECO:0000313" key="3">
    <source>
        <dbReference type="Proteomes" id="UP000004508"/>
    </source>
</evidence>
<keyword evidence="3" id="KW-1185">Reference proteome</keyword>
<gene>
    <name evidence="2" type="ORF">Krac_1499</name>
</gene>
<dbReference type="SUPFAM" id="SSF53098">
    <property type="entry name" value="Ribonuclease H-like"/>
    <property type="match status" value="1"/>
</dbReference>
<feature type="domain" description="Integrase catalytic" evidence="1">
    <location>
        <begin position="164"/>
        <end position="344"/>
    </location>
</feature>
<dbReference type="Proteomes" id="UP000004508">
    <property type="component" value="Unassembled WGS sequence"/>
</dbReference>
<organism evidence="2 3">
    <name type="scientific">Ktedonobacter racemifer DSM 44963</name>
    <dbReference type="NCBI Taxonomy" id="485913"/>
    <lineage>
        <taxon>Bacteria</taxon>
        <taxon>Bacillati</taxon>
        <taxon>Chloroflexota</taxon>
        <taxon>Ktedonobacteria</taxon>
        <taxon>Ktedonobacterales</taxon>
        <taxon>Ktedonobacteraceae</taxon>
        <taxon>Ktedonobacter</taxon>
    </lineage>
</organism>
<dbReference type="eggNOG" id="COG2801">
    <property type="taxonomic scope" value="Bacteria"/>
</dbReference>
<evidence type="ECO:0000313" key="2">
    <source>
        <dbReference type="EMBL" id="EFH80867.1"/>
    </source>
</evidence>
<accession>D6U1Y3</accession>
<dbReference type="GO" id="GO:0003676">
    <property type="term" value="F:nucleic acid binding"/>
    <property type="evidence" value="ECO:0007669"/>
    <property type="project" value="InterPro"/>
</dbReference>
<dbReference type="AlphaFoldDB" id="D6U1Y3"/>
<evidence type="ECO:0000259" key="1">
    <source>
        <dbReference type="PROSITE" id="PS50994"/>
    </source>
</evidence>
<protein>
    <submittedName>
        <fullName evidence="2">Integrase catalytic region</fullName>
    </submittedName>
</protein>
<dbReference type="EMBL" id="ADVG01000004">
    <property type="protein sequence ID" value="EFH80867.1"/>
    <property type="molecule type" value="Genomic_DNA"/>
</dbReference>
<sequence length="529" mass="60514">MRSHLSYQSKRELLWQMAPRYREASSALKEIILDEFVAATGYVRKYAIRLLNHPAEQKLIITRSRPAHYGPEVQHALHLAWTAANHICAKRLIPFLPTLVASLERHGHLHLSEKCRSQLLTMSPATADRILQPYRKQERHGISTTRSGTLLKKQIPVRPFNDWNETQPGFLEADLVAHCGTHADGSYLYTLTLTDIATGWTECLPLLNRGQEAVIVALKRAQQLLPFPLLGIDTDNGGEFINAELLTFCEQEHITFTRGRPRRSNDQCYVEQKNGQIVRQVVGYDRFEGRLASQQLTELYRALRVYVNCFQPSMKLALKEREGSKVRRTYDQAQTPMQRLLASGILSEAKQQDLLRITEALDPLRLLTQLEHLQKALWRHAVTSSAEEAASLAPVRFSVQQCTEGKVPTDGLPHTPPSLLKQARKKTYQKTGRPHDWRTRKDPFEGEWEQITTWVLVQPELTGVEIFHRLEQHSPGRYRPTQVRTLQRGLAKLRARLLITFEDHWEEEVVNGHLPVPELRAEVLAGLPS</sequence>
<dbReference type="InterPro" id="IPR012337">
    <property type="entry name" value="RNaseH-like_sf"/>
</dbReference>
<dbReference type="GO" id="GO:0015074">
    <property type="term" value="P:DNA integration"/>
    <property type="evidence" value="ECO:0007669"/>
    <property type="project" value="InterPro"/>
</dbReference>
<reference evidence="2 3" key="1">
    <citation type="journal article" date="2011" name="Stand. Genomic Sci.">
        <title>Non-contiguous finished genome sequence and contextual data of the filamentous soil bacterium Ktedonobacter racemifer type strain (SOSP1-21).</title>
        <authorList>
            <person name="Chang Y.J."/>
            <person name="Land M."/>
            <person name="Hauser L."/>
            <person name="Chertkov O."/>
            <person name="Del Rio T.G."/>
            <person name="Nolan M."/>
            <person name="Copeland A."/>
            <person name="Tice H."/>
            <person name="Cheng J.F."/>
            <person name="Lucas S."/>
            <person name="Han C."/>
            <person name="Goodwin L."/>
            <person name="Pitluck S."/>
            <person name="Ivanova N."/>
            <person name="Ovchinikova G."/>
            <person name="Pati A."/>
            <person name="Chen A."/>
            <person name="Palaniappan K."/>
            <person name="Mavromatis K."/>
            <person name="Liolios K."/>
            <person name="Brettin T."/>
            <person name="Fiebig A."/>
            <person name="Rohde M."/>
            <person name="Abt B."/>
            <person name="Goker M."/>
            <person name="Detter J.C."/>
            <person name="Woyke T."/>
            <person name="Bristow J."/>
            <person name="Eisen J.A."/>
            <person name="Markowitz V."/>
            <person name="Hugenholtz P."/>
            <person name="Kyrpides N.C."/>
            <person name="Klenk H.P."/>
            <person name="Lapidus A."/>
        </authorList>
    </citation>
    <scope>NUCLEOTIDE SEQUENCE [LARGE SCALE GENOMIC DNA]</scope>
    <source>
        <strain evidence="3">DSM 44963</strain>
    </source>
</reference>
<dbReference type="Gene3D" id="3.30.420.10">
    <property type="entry name" value="Ribonuclease H-like superfamily/Ribonuclease H"/>
    <property type="match status" value="1"/>
</dbReference>